<dbReference type="Pfam" id="PF20179">
    <property type="entry name" value="MSS51_C"/>
    <property type="match status" value="1"/>
</dbReference>
<feature type="compositionally biased region" description="Basic and acidic residues" evidence="1">
    <location>
        <begin position="1"/>
        <end position="11"/>
    </location>
</feature>
<comment type="caution">
    <text evidence="3">The sequence shown here is derived from an EMBL/GenBank/DDBJ whole genome shotgun (WGS) entry which is preliminary data.</text>
</comment>
<proteinExistence type="predicted"/>
<reference evidence="3 4" key="1">
    <citation type="submission" date="2024-03" db="EMBL/GenBank/DDBJ databases">
        <title>Aureococcus anophagefferens CCMP1851 and Kratosvirus quantuckense: Draft genome of a second virus-susceptible host strain in the model system.</title>
        <authorList>
            <person name="Chase E."/>
            <person name="Truchon A.R."/>
            <person name="Schepens W."/>
            <person name="Wilhelm S.W."/>
        </authorList>
    </citation>
    <scope>NUCLEOTIDE SEQUENCE [LARGE SCALE GENOMIC DNA]</scope>
    <source>
        <strain evidence="3 4">CCMP1851</strain>
    </source>
</reference>
<dbReference type="PANTHER" id="PTHR28069:SF2">
    <property type="entry name" value="GH20023P"/>
    <property type="match status" value="1"/>
</dbReference>
<accession>A0ABR1FLQ3</accession>
<name>A0ABR1FLQ3_AURAN</name>
<sequence length="371" mass="39697">MDRARKLEPLAKLEPLSPRRPSMMDPAFMKDAIPLVPAGARPSKGPCVCSGDADHGGMRWRKLASDAERQAMRFFVECMLPPQLQPKGELGVGDEAARFCDRPACVFAAFSAWWRDCGRAEFLGPDDGGALGAYDSGWTDEAPEETKASTFGRTAAMVADRYVNDGGQRGSLVAQIARGGHGRYLVVHVVGAAKREGQTPEETARVFAPLVDAAKRRGFDGAALALVGPGTPEALHGTLHEEDSLAIAYAKTLYPDFLEAAAPRFRGPDVVFAFHAALYGHAQWKRTIARLLYTPAVLAITAYSLHEAALDFETLQDIALDTGNGNVTALVPAKPNPFGATSARTEGRAPNGLWMDDNLAITVVQGAAPDI</sequence>
<protein>
    <recommendedName>
        <fullName evidence="2">Mitochondrial splicing suppressor 51-like C-terminal domain-containing protein</fullName>
    </recommendedName>
</protein>
<feature type="domain" description="Mitochondrial splicing suppressor 51-like C-terminal" evidence="2">
    <location>
        <begin position="182"/>
        <end position="342"/>
    </location>
</feature>
<evidence type="ECO:0000259" key="2">
    <source>
        <dbReference type="Pfam" id="PF20179"/>
    </source>
</evidence>
<keyword evidence="4" id="KW-1185">Reference proteome</keyword>
<dbReference type="PANTHER" id="PTHR28069">
    <property type="entry name" value="GH20023P"/>
    <property type="match status" value="1"/>
</dbReference>
<evidence type="ECO:0000313" key="4">
    <source>
        <dbReference type="Proteomes" id="UP001363151"/>
    </source>
</evidence>
<feature type="region of interest" description="Disordered" evidence="1">
    <location>
        <begin position="1"/>
        <end position="21"/>
    </location>
</feature>
<dbReference type="Proteomes" id="UP001363151">
    <property type="component" value="Unassembled WGS sequence"/>
</dbReference>
<gene>
    <name evidence="3" type="ORF">SO694_00039293</name>
</gene>
<dbReference type="EMBL" id="JBBJCI010000364">
    <property type="protein sequence ID" value="KAK7233106.1"/>
    <property type="molecule type" value="Genomic_DNA"/>
</dbReference>
<dbReference type="InterPro" id="IPR046824">
    <property type="entry name" value="Mss51-like_C"/>
</dbReference>
<evidence type="ECO:0000256" key="1">
    <source>
        <dbReference type="SAM" id="MobiDB-lite"/>
    </source>
</evidence>
<organism evidence="3 4">
    <name type="scientific">Aureococcus anophagefferens</name>
    <name type="common">Harmful bloom alga</name>
    <dbReference type="NCBI Taxonomy" id="44056"/>
    <lineage>
        <taxon>Eukaryota</taxon>
        <taxon>Sar</taxon>
        <taxon>Stramenopiles</taxon>
        <taxon>Ochrophyta</taxon>
        <taxon>Pelagophyceae</taxon>
        <taxon>Pelagomonadales</taxon>
        <taxon>Pelagomonadaceae</taxon>
        <taxon>Aureococcus</taxon>
    </lineage>
</organism>
<evidence type="ECO:0000313" key="3">
    <source>
        <dbReference type="EMBL" id="KAK7233106.1"/>
    </source>
</evidence>